<comment type="caution">
    <text evidence="1">The sequence shown here is derived from an EMBL/GenBank/DDBJ whole genome shotgun (WGS) entry which is preliminary data.</text>
</comment>
<dbReference type="PATRIC" id="fig|66876.3.peg.6828"/>
<evidence type="ECO:0000313" key="1">
    <source>
        <dbReference type="EMBL" id="KPC60174.1"/>
    </source>
</evidence>
<keyword evidence="2" id="KW-1185">Reference proteome</keyword>
<dbReference type="RefSeq" id="WP_053926859.1">
    <property type="nucleotide sequence ID" value="NZ_LGKG01000164.1"/>
</dbReference>
<sequence length="114" mass="13382">MADSQWGPKREDVTDRIWIQSTVKKDGPQEVLIEIFDSKQRLWTTKLTQSQPVDETTDDLTVDGEIVVNKGALFRLYIPTERRQGHLYYDMKISNPMGTHLHARTFRYWNLEGE</sequence>
<gene>
    <name evidence="1" type="ORF">ADL29_30975</name>
</gene>
<organism evidence="1 2">
    <name type="scientific">Streptomyces chattanoogensis</name>
    <dbReference type="NCBI Taxonomy" id="66876"/>
    <lineage>
        <taxon>Bacteria</taxon>
        <taxon>Bacillati</taxon>
        <taxon>Actinomycetota</taxon>
        <taxon>Actinomycetes</taxon>
        <taxon>Kitasatosporales</taxon>
        <taxon>Streptomycetaceae</taxon>
        <taxon>Streptomyces</taxon>
    </lineage>
</organism>
<name>A0A0N1JWK9_9ACTN</name>
<accession>A0A0N1JWK9</accession>
<evidence type="ECO:0000313" key="2">
    <source>
        <dbReference type="Proteomes" id="UP000037982"/>
    </source>
</evidence>
<proteinExistence type="predicted"/>
<dbReference type="AlphaFoldDB" id="A0A0N1JWK9"/>
<reference evidence="2" key="1">
    <citation type="submission" date="2015-07" db="EMBL/GenBank/DDBJ databases">
        <authorList>
            <person name="Ju K.-S."/>
            <person name="Doroghazi J.R."/>
            <person name="Metcalf W.W."/>
        </authorList>
    </citation>
    <scope>NUCLEOTIDE SEQUENCE [LARGE SCALE GENOMIC DNA]</scope>
    <source>
        <strain evidence="2">NRRL ISP-5002</strain>
    </source>
</reference>
<dbReference type="Proteomes" id="UP000037982">
    <property type="component" value="Unassembled WGS sequence"/>
</dbReference>
<protein>
    <submittedName>
        <fullName evidence="1">Uncharacterized protein</fullName>
    </submittedName>
</protein>
<dbReference type="EMBL" id="LGKG01000164">
    <property type="protein sequence ID" value="KPC60174.1"/>
    <property type="molecule type" value="Genomic_DNA"/>
</dbReference>